<dbReference type="GO" id="GO:0016829">
    <property type="term" value="F:lyase activity"/>
    <property type="evidence" value="ECO:0007669"/>
    <property type="project" value="UniProtKB-KW"/>
</dbReference>
<dbReference type="NCBIfam" id="NF033530">
    <property type="entry name" value="lasso_PqqD_Strm"/>
    <property type="match status" value="1"/>
</dbReference>
<proteinExistence type="predicted"/>
<accession>A0A061A5N4</accession>
<dbReference type="Proteomes" id="UP000756710">
    <property type="component" value="Unassembled WGS sequence"/>
</dbReference>
<reference evidence="1" key="1">
    <citation type="submission" date="2014-05" db="EMBL/GenBank/DDBJ databases">
        <authorList>
            <person name="Horn Fabian"/>
        </authorList>
    </citation>
    <scope>NUCLEOTIDE SEQUENCE</scope>
</reference>
<evidence type="ECO:0000313" key="3">
    <source>
        <dbReference type="Proteomes" id="UP000756710"/>
    </source>
</evidence>
<organism evidence="1">
    <name type="scientific">Streptomyces iranensis</name>
    <dbReference type="NCBI Taxonomy" id="576784"/>
    <lineage>
        <taxon>Bacteria</taxon>
        <taxon>Bacillati</taxon>
        <taxon>Actinomycetota</taxon>
        <taxon>Actinomycetes</taxon>
        <taxon>Kitasatosporales</taxon>
        <taxon>Streptomycetaceae</taxon>
        <taxon>Streptomyces</taxon>
        <taxon>Streptomyces violaceusniger group</taxon>
    </lineage>
</organism>
<dbReference type="HOGENOM" id="CLU_159325_3_0_11"/>
<name>A0A061A5N4_9ACTN</name>
<gene>
    <name evidence="2" type="ORF">J2Z30_008670</name>
    <name evidence="1" type="ORF">SIRAN56</name>
</gene>
<dbReference type="RefSeq" id="WP_044582668.1">
    <property type="nucleotide sequence ID" value="NZ_BAABDR010000100.1"/>
</dbReference>
<evidence type="ECO:0000313" key="1">
    <source>
        <dbReference type="EMBL" id="CDR18158.1"/>
    </source>
</evidence>
<keyword evidence="2" id="KW-0456">Lyase</keyword>
<keyword evidence="3" id="KW-1185">Reference proteome</keyword>
<dbReference type="InterPro" id="IPR008792">
    <property type="entry name" value="PQQD"/>
</dbReference>
<dbReference type="EMBL" id="LK022849">
    <property type="protein sequence ID" value="CDR18158.1"/>
    <property type="molecule type" value="Genomic_DNA"/>
</dbReference>
<evidence type="ECO:0000313" key="2">
    <source>
        <dbReference type="EMBL" id="MBP2067603.1"/>
    </source>
</evidence>
<protein>
    <submittedName>
        <fullName evidence="2">Isocitrate lyase</fullName>
    </submittedName>
</protein>
<sequence>MTGVVALSPFVTMIESEDGLVFLNKRTGKYWQLNGTGSEVVRLLLSGETVESAASRLQEKYPDASDQTVSDVHTLVRQLQAAKLLAR</sequence>
<dbReference type="InterPro" id="IPR041881">
    <property type="entry name" value="PqqD_sf"/>
</dbReference>
<dbReference type="EMBL" id="JAGGLR010000032">
    <property type="protein sequence ID" value="MBP2067603.1"/>
    <property type="molecule type" value="Genomic_DNA"/>
</dbReference>
<dbReference type="AlphaFoldDB" id="A0A061A5N4"/>
<reference evidence="2 3" key="2">
    <citation type="submission" date="2021-03" db="EMBL/GenBank/DDBJ databases">
        <title>Genomic Encyclopedia of Type Strains, Phase IV (KMG-IV): sequencing the most valuable type-strain genomes for metagenomic binning, comparative biology and taxonomic classification.</title>
        <authorList>
            <person name="Goeker M."/>
        </authorList>
    </citation>
    <scope>NUCLEOTIDE SEQUENCE [LARGE SCALE GENOMIC DNA]</scope>
    <source>
        <strain evidence="2 3">DSM 41954</strain>
    </source>
</reference>
<dbReference type="Gene3D" id="1.10.10.1150">
    <property type="entry name" value="Coenzyme PQQ synthesis protein D (PqqD)"/>
    <property type="match status" value="1"/>
</dbReference>
<dbReference type="Pfam" id="PF05402">
    <property type="entry name" value="PqqD"/>
    <property type="match status" value="1"/>
</dbReference>